<comment type="caution">
    <text evidence="3">The sequence shown here is derived from an EMBL/GenBank/DDBJ whole genome shotgun (WGS) entry which is preliminary data.</text>
</comment>
<keyword evidence="1" id="KW-0812">Transmembrane</keyword>
<dbReference type="InterPro" id="IPR008969">
    <property type="entry name" value="CarboxyPept-like_regulatory"/>
</dbReference>
<evidence type="ECO:0000313" key="3">
    <source>
        <dbReference type="EMBL" id="PIQ73566.1"/>
    </source>
</evidence>
<keyword evidence="1" id="KW-1133">Transmembrane helix</keyword>
<name>A0A2M6IUH2_9BACT</name>
<reference evidence="3 4" key="1">
    <citation type="submission" date="2017-09" db="EMBL/GenBank/DDBJ databases">
        <title>Depth-based differentiation of microbial function through sediment-hosted aquifers and enrichment of novel symbionts in the deep terrestrial subsurface.</title>
        <authorList>
            <person name="Probst A.J."/>
            <person name="Ladd B."/>
            <person name="Jarett J.K."/>
            <person name="Geller-Mcgrath D.E."/>
            <person name="Sieber C.M."/>
            <person name="Emerson J.B."/>
            <person name="Anantharaman K."/>
            <person name="Thomas B.C."/>
            <person name="Malmstrom R."/>
            <person name="Stieglmeier M."/>
            <person name="Klingl A."/>
            <person name="Woyke T."/>
            <person name="Ryan C.M."/>
            <person name="Banfield J.F."/>
        </authorList>
    </citation>
    <scope>NUCLEOTIDE SEQUENCE [LARGE SCALE GENOMIC DNA]</scope>
    <source>
        <strain evidence="3">CG11_big_fil_rev_8_21_14_0_20_36_8</strain>
    </source>
</reference>
<evidence type="ECO:0000256" key="1">
    <source>
        <dbReference type="SAM" id="Phobius"/>
    </source>
</evidence>
<sequence length="711" mass="78957">MKQFLLGFTILLSSLFLSSSVIAQTLTPVPSNETPLGWRFICMQSQYCYDVEGINSYNTKCLPNDPTRSNNWWHRTQLTVHPQVKPAKSDKVYITECLDYANANNDPKVICTTGSHELDKELMCGDANATAPECDNLKIMEETLGYRIRSVENDPVPENNFMGEHLIGDDYGIFFFEGGNFVKKNNPQTISADSSGNITPKIIEWQSYTPAIYSRKFLLWHELDTSDPDPNPEGLAGQQQADLSLLFSSSLCEGQVWDPYGVVFDADTLEPVSGVNVSLLQKNQSGVFTQEYATAQNSSPFTLLNPYTTQNDGWYSFFVVDGDYKLVPNKTNYLHLTKADSSTIASGYDQLYSDIYYPDEVTTQVGGKPEHRDIPVRKQAEQVAGARSDLAQVNNADDGISILSQTKQLDSNGSLHYSGRVSSPLALVKVEKCKVNGMQSVCNPFKEIDKKTGGPDVRGEFSFSLPGGAKNLAIGEYYRITFEKQNLVEVLKLSKLNIIQKTLFGLIDKAFGMNTVFADDSQTVSVNLQPMPRYIEGYAYGQNGLLMSNATVGIYVPYMTRAIYQTKTDTNGFYRIATEYLPETEYTIQYMAEVAGVRRTVRLQTSQVLGQNKEFIASEKINIDGKVTSKTNPRRDVTPSFIPKQQISSVLAQSGEDVLNQTASVAVPTDQDASQNRNPMFLIGAILLILVGGAGVILAIYVYKKRSMNEE</sequence>
<evidence type="ECO:0000256" key="2">
    <source>
        <dbReference type="SAM" id="SignalP"/>
    </source>
</evidence>
<evidence type="ECO:0000313" key="4">
    <source>
        <dbReference type="Proteomes" id="UP000231056"/>
    </source>
</evidence>
<dbReference type="Proteomes" id="UP000231056">
    <property type="component" value="Unassembled WGS sequence"/>
</dbReference>
<organism evidence="3 4">
    <name type="scientific">Candidatus Roizmanbacteria bacterium CG11_big_fil_rev_8_21_14_0_20_36_8</name>
    <dbReference type="NCBI Taxonomy" id="1974856"/>
    <lineage>
        <taxon>Bacteria</taxon>
        <taxon>Candidatus Roizmaniibacteriota</taxon>
    </lineage>
</organism>
<proteinExistence type="predicted"/>
<keyword evidence="1" id="KW-0472">Membrane</keyword>
<keyword evidence="2" id="KW-0732">Signal</keyword>
<feature type="signal peptide" evidence="2">
    <location>
        <begin position="1"/>
        <end position="23"/>
    </location>
</feature>
<feature type="transmembrane region" description="Helical" evidence="1">
    <location>
        <begin position="680"/>
        <end position="703"/>
    </location>
</feature>
<dbReference type="Gene3D" id="2.60.40.1120">
    <property type="entry name" value="Carboxypeptidase-like, regulatory domain"/>
    <property type="match status" value="1"/>
</dbReference>
<protein>
    <recommendedName>
        <fullName evidence="5">Prealbumin-like fold domain-containing protein</fullName>
    </recommendedName>
</protein>
<gene>
    <name evidence="3" type="ORF">COV58_01835</name>
</gene>
<accession>A0A2M6IUH2</accession>
<dbReference type="EMBL" id="PCVM01000043">
    <property type="protein sequence ID" value="PIQ73566.1"/>
    <property type="molecule type" value="Genomic_DNA"/>
</dbReference>
<feature type="chain" id="PRO_5014649881" description="Prealbumin-like fold domain-containing protein" evidence="2">
    <location>
        <begin position="24"/>
        <end position="711"/>
    </location>
</feature>
<dbReference type="AlphaFoldDB" id="A0A2M6IUH2"/>
<dbReference type="SUPFAM" id="SSF49464">
    <property type="entry name" value="Carboxypeptidase regulatory domain-like"/>
    <property type="match status" value="1"/>
</dbReference>
<evidence type="ECO:0008006" key="5">
    <source>
        <dbReference type="Google" id="ProtNLM"/>
    </source>
</evidence>